<proteinExistence type="predicted"/>
<dbReference type="WBParaSite" id="Pan_g7551.t1">
    <property type="protein sequence ID" value="Pan_g7551.t1"/>
    <property type="gene ID" value="Pan_g7551"/>
</dbReference>
<feature type="region of interest" description="Disordered" evidence="1">
    <location>
        <begin position="35"/>
        <end position="72"/>
    </location>
</feature>
<keyword evidence="2" id="KW-1185">Reference proteome</keyword>
<reference evidence="2" key="1">
    <citation type="journal article" date="2013" name="Genetics">
        <title>The draft genome and transcriptome of Panagrellus redivivus are shaped by the harsh demands of a free-living lifestyle.</title>
        <authorList>
            <person name="Srinivasan J."/>
            <person name="Dillman A.R."/>
            <person name="Macchietto M.G."/>
            <person name="Heikkinen L."/>
            <person name="Lakso M."/>
            <person name="Fracchia K.M."/>
            <person name="Antoshechkin I."/>
            <person name="Mortazavi A."/>
            <person name="Wong G."/>
            <person name="Sternberg P.W."/>
        </authorList>
    </citation>
    <scope>NUCLEOTIDE SEQUENCE [LARGE SCALE GENOMIC DNA]</scope>
    <source>
        <strain evidence="2">MT8872</strain>
    </source>
</reference>
<dbReference type="AlphaFoldDB" id="A0A7E4W834"/>
<evidence type="ECO:0000313" key="3">
    <source>
        <dbReference type="WBParaSite" id="Pan_g7551.t1"/>
    </source>
</evidence>
<evidence type="ECO:0000313" key="2">
    <source>
        <dbReference type="Proteomes" id="UP000492821"/>
    </source>
</evidence>
<accession>A0A7E4W834</accession>
<sequence length="72" mass="8675">MAVIETAWSLVHTFEYEIDLMELMSIGGQKMPKLVFDTDDKENRRESRKRSRVDSEDEFEDSKYSKKSKYYR</sequence>
<feature type="compositionally biased region" description="Basic and acidic residues" evidence="1">
    <location>
        <begin position="36"/>
        <end position="45"/>
    </location>
</feature>
<dbReference type="Proteomes" id="UP000492821">
    <property type="component" value="Unassembled WGS sequence"/>
</dbReference>
<reference evidence="3" key="2">
    <citation type="submission" date="2020-10" db="UniProtKB">
        <authorList>
            <consortium name="WormBaseParasite"/>
        </authorList>
    </citation>
    <scope>IDENTIFICATION</scope>
</reference>
<protein>
    <submittedName>
        <fullName evidence="3">Zinc finger, CCHC-type</fullName>
    </submittedName>
</protein>
<name>A0A7E4W834_PANRE</name>
<evidence type="ECO:0000256" key="1">
    <source>
        <dbReference type="SAM" id="MobiDB-lite"/>
    </source>
</evidence>
<organism evidence="2 3">
    <name type="scientific">Panagrellus redivivus</name>
    <name type="common">Microworm</name>
    <dbReference type="NCBI Taxonomy" id="6233"/>
    <lineage>
        <taxon>Eukaryota</taxon>
        <taxon>Metazoa</taxon>
        <taxon>Ecdysozoa</taxon>
        <taxon>Nematoda</taxon>
        <taxon>Chromadorea</taxon>
        <taxon>Rhabditida</taxon>
        <taxon>Tylenchina</taxon>
        <taxon>Panagrolaimomorpha</taxon>
        <taxon>Panagrolaimoidea</taxon>
        <taxon>Panagrolaimidae</taxon>
        <taxon>Panagrellus</taxon>
    </lineage>
</organism>